<dbReference type="InterPro" id="IPR002401">
    <property type="entry name" value="Cyt_P450_E_grp-I"/>
</dbReference>
<organism evidence="9 10">
    <name type="scientific">Melanomma pulvis-pyrius CBS 109.77</name>
    <dbReference type="NCBI Taxonomy" id="1314802"/>
    <lineage>
        <taxon>Eukaryota</taxon>
        <taxon>Fungi</taxon>
        <taxon>Dikarya</taxon>
        <taxon>Ascomycota</taxon>
        <taxon>Pezizomycotina</taxon>
        <taxon>Dothideomycetes</taxon>
        <taxon>Pleosporomycetidae</taxon>
        <taxon>Pleosporales</taxon>
        <taxon>Melanommataceae</taxon>
        <taxon>Melanomma</taxon>
    </lineage>
</organism>
<dbReference type="PANTHER" id="PTHR46300:SF2">
    <property type="entry name" value="CYTOCHROME P450 MONOOXYGENASE ALNH-RELATED"/>
    <property type="match status" value="1"/>
</dbReference>
<keyword evidence="7" id="KW-1133">Transmembrane helix</keyword>
<dbReference type="InterPro" id="IPR001128">
    <property type="entry name" value="Cyt_P450"/>
</dbReference>
<dbReference type="Pfam" id="PF00067">
    <property type="entry name" value="p450"/>
    <property type="match status" value="1"/>
</dbReference>
<evidence type="ECO:0000256" key="4">
    <source>
        <dbReference type="ARBA" id="ARBA00023004"/>
    </source>
</evidence>
<keyword evidence="2 6" id="KW-0479">Metal-binding</keyword>
<evidence type="ECO:0000256" key="3">
    <source>
        <dbReference type="ARBA" id="ARBA00023002"/>
    </source>
</evidence>
<comment type="cofactor">
    <cofactor evidence="6">
        <name>heme</name>
        <dbReference type="ChEBI" id="CHEBI:30413"/>
    </cofactor>
</comment>
<dbReference type="GO" id="GO:0005506">
    <property type="term" value="F:iron ion binding"/>
    <property type="evidence" value="ECO:0007669"/>
    <property type="project" value="InterPro"/>
</dbReference>
<name>A0A6A6WSC9_9PLEO</name>
<evidence type="ECO:0000256" key="2">
    <source>
        <dbReference type="ARBA" id="ARBA00022723"/>
    </source>
</evidence>
<accession>A0A6A6WSC9</accession>
<keyword evidence="10" id="KW-1185">Reference proteome</keyword>
<feature type="chain" id="PRO_5025666157" evidence="8">
    <location>
        <begin position="20"/>
        <end position="537"/>
    </location>
</feature>
<evidence type="ECO:0000256" key="7">
    <source>
        <dbReference type="SAM" id="Phobius"/>
    </source>
</evidence>
<feature type="binding site" description="axial binding residue" evidence="6">
    <location>
        <position position="438"/>
    </location>
    <ligand>
        <name>heme</name>
        <dbReference type="ChEBI" id="CHEBI:30413"/>
    </ligand>
    <ligandPart>
        <name>Fe</name>
        <dbReference type="ChEBI" id="CHEBI:18248"/>
    </ligandPart>
</feature>
<evidence type="ECO:0000256" key="6">
    <source>
        <dbReference type="PIRSR" id="PIRSR602401-1"/>
    </source>
</evidence>
<keyword evidence="5" id="KW-0503">Monooxygenase</keyword>
<keyword evidence="3" id="KW-0560">Oxidoreductase</keyword>
<evidence type="ECO:0000256" key="5">
    <source>
        <dbReference type="ARBA" id="ARBA00023033"/>
    </source>
</evidence>
<protein>
    <submittedName>
        <fullName evidence="9">Cytochrome P450</fullName>
    </submittedName>
</protein>
<dbReference type="AlphaFoldDB" id="A0A6A6WSC9"/>
<feature type="signal peptide" evidence="8">
    <location>
        <begin position="1"/>
        <end position="19"/>
    </location>
</feature>
<proteinExistence type="inferred from homology"/>
<dbReference type="Gene3D" id="1.10.630.10">
    <property type="entry name" value="Cytochrome P450"/>
    <property type="match status" value="1"/>
</dbReference>
<keyword evidence="6" id="KW-0349">Heme</keyword>
<keyword evidence="4 6" id="KW-0408">Iron</keyword>
<dbReference type="Proteomes" id="UP000799757">
    <property type="component" value="Unassembled WGS sequence"/>
</dbReference>
<comment type="similarity">
    <text evidence="1">Belongs to the cytochrome P450 family.</text>
</comment>
<keyword evidence="8" id="KW-0732">Signal</keyword>
<dbReference type="OrthoDB" id="1055148at2759"/>
<dbReference type="PRINTS" id="PR00385">
    <property type="entry name" value="P450"/>
</dbReference>
<dbReference type="SUPFAM" id="SSF48264">
    <property type="entry name" value="Cytochrome P450"/>
    <property type="match status" value="1"/>
</dbReference>
<sequence length="537" mass="60891">MGTGTILLVVFLLVVLYYARNVGSRPKDYPPGPPTLPIIGNLHLMPSKHPHLQFKKWADEYGPIYSLVIGTNVLIVISSGAVMKELLDKRSGIYSSRPNLYVGQHLLSGGLRMLLMEYGKTWRRVRGTVHDHLNVKAAKSYVPYQDLENRNMLIGFLDDPKRWRDHLRRYTFSLTTQMIFGFRCTNINDPKMHQLFDGFAEFSEAINSPAAALLDAFPFLQYLPAALMPIKKRAMQLHEKERDLYVGHWLNVKKAIQNGTANPCICVDLVNSQNTDGFSDNLAGYISGSLLEAGSDTTYATLLGFIQAMLLFPEVVEKAQDELDRVCGDSIPTLEDEPSLQYIRGCVKESLRWMPTAIMGVPHAVIQDDTYRGYRIPKGAGVMWNVWGIHYDEKQFPSPHIFDPLRFADNFQSSAEATLNPDASKRDHFQFGAGRRVCQGMHIAERSLYLGIARLLWAFDIKKGKDENGVEITPNPADLTEGLLVQPKPFPVKIVCRSEKRAEILRTEWKKVEDKLDVNGQWEKIPEGMFFKEYKPL</sequence>
<reference evidence="9" key="1">
    <citation type="journal article" date="2020" name="Stud. Mycol.">
        <title>101 Dothideomycetes genomes: a test case for predicting lifestyles and emergence of pathogens.</title>
        <authorList>
            <person name="Haridas S."/>
            <person name="Albert R."/>
            <person name="Binder M."/>
            <person name="Bloem J."/>
            <person name="Labutti K."/>
            <person name="Salamov A."/>
            <person name="Andreopoulos B."/>
            <person name="Baker S."/>
            <person name="Barry K."/>
            <person name="Bills G."/>
            <person name="Bluhm B."/>
            <person name="Cannon C."/>
            <person name="Castanera R."/>
            <person name="Culley D."/>
            <person name="Daum C."/>
            <person name="Ezra D."/>
            <person name="Gonzalez J."/>
            <person name="Henrissat B."/>
            <person name="Kuo A."/>
            <person name="Liang C."/>
            <person name="Lipzen A."/>
            <person name="Lutzoni F."/>
            <person name="Magnuson J."/>
            <person name="Mondo S."/>
            <person name="Nolan M."/>
            <person name="Ohm R."/>
            <person name="Pangilinan J."/>
            <person name="Park H.-J."/>
            <person name="Ramirez L."/>
            <person name="Alfaro M."/>
            <person name="Sun H."/>
            <person name="Tritt A."/>
            <person name="Yoshinaga Y."/>
            <person name="Zwiers L.-H."/>
            <person name="Turgeon B."/>
            <person name="Goodwin S."/>
            <person name="Spatafora J."/>
            <person name="Crous P."/>
            <person name="Grigoriev I."/>
        </authorList>
    </citation>
    <scope>NUCLEOTIDE SEQUENCE</scope>
    <source>
        <strain evidence="9">CBS 109.77</strain>
    </source>
</reference>
<dbReference type="EMBL" id="MU002374">
    <property type="protein sequence ID" value="KAF2787009.1"/>
    <property type="molecule type" value="Genomic_DNA"/>
</dbReference>
<dbReference type="GO" id="GO:0016705">
    <property type="term" value="F:oxidoreductase activity, acting on paired donors, with incorporation or reduction of molecular oxygen"/>
    <property type="evidence" value="ECO:0007669"/>
    <property type="project" value="InterPro"/>
</dbReference>
<keyword evidence="7" id="KW-0812">Transmembrane</keyword>
<dbReference type="CDD" id="cd11065">
    <property type="entry name" value="CYP64-like"/>
    <property type="match status" value="1"/>
</dbReference>
<dbReference type="InterPro" id="IPR050364">
    <property type="entry name" value="Cytochrome_P450_fung"/>
</dbReference>
<dbReference type="InterPro" id="IPR036396">
    <property type="entry name" value="Cyt_P450_sf"/>
</dbReference>
<evidence type="ECO:0000256" key="8">
    <source>
        <dbReference type="SAM" id="SignalP"/>
    </source>
</evidence>
<dbReference type="GO" id="GO:0004497">
    <property type="term" value="F:monooxygenase activity"/>
    <property type="evidence" value="ECO:0007669"/>
    <property type="project" value="UniProtKB-KW"/>
</dbReference>
<dbReference type="GO" id="GO:0020037">
    <property type="term" value="F:heme binding"/>
    <property type="evidence" value="ECO:0007669"/>
    <property type="project" value="InterPro"/>
</dbReference>
<dbReference type="PANTHER" id="PTHR46300">
    <property type="entry name" value="P450, PUTATIVE (EUROFUNG)-RELATED-RELATED"/>
    <property type="match status" value="1"/>
</dbReference>
<feature type="transmembrane region" description="Helical" evidence="7">
    <location>
        <begin position="64"/>
        <end position="83"/>
    </location>
</feature>
<evidence type="ECO:0000313" key="9">
    <source>
        <dbReference type="EMBL" id="KAF2787009.1"/>
    </source>
</evidence>
<dbReference type="PRINTS" id="PR00463">
    <property type="entry name" value="EP450I"/>
</dbReference>
<evidence type="ECO:0000256" key="1">
    <source>
        <dbReference type="ARBA" id="ARBA00010617"/>
    </source>
</evidence>
<evidence type="ECO:0000313" key="10">
    <source>
        <dbReference type="Proteomes" id="UP000799757"/>
    </source>
</evidence>
<gene>
    <name evidence="9" type="ORF">K505DRAFT_379874</name>
</gene>
<keyword evidence="7" id="KW-0472">Membrane</keyword>